<organism evidence="3 4">
    <name type="scientific">Litorilinea aerophila</name>
    <dbReference type="NCBI Taxonomy" id="1204385"/>
    <lineage>
        <taxon>Bacteria</taxon>
        <taxon>Bacillati</taxon>
        <taxon>Chloroflexota</taxon>
        <taxon>Caldilineae</taxon>
        <taxon>Caldilineales</taxon>
        <taxon>Caldilineaceae</taxon>
        <taxon>Litorilinea</taxon>
    </lineage>
</organism>
<reference evidence="3 4" key="1">
    <citation type="submission" date="2019-06" db="EMBL/GenBank/DDBJ databases">
        <title>Genome sequence of Litorilinea aerophila BAA-2444.</title>
        <authorList>
            <person name="Maclea K.S."/>
            <person name="Maurais E.G."/>
            <person name="Iannazzi L.C."/>
        </authorList>
    </citation>
    <scope>NUCLEOTIDE SEQUENCE [LARGE SCALE GENOMIC DNA]</scope>
    <source>
        <strain evidence="3 4">ATCC BAA-2444</strain>
    </source>
</reference>
<evidence type="ECO:0000313" key="3">
    <source>
        <dbReference type="EMBL" id="TQE97218.1"/>
    </source>
</evidence>
<dbReference type="PANTHER" id="PTHR43044:SF1">
    <property type="entry name" value="QUINOL:CYTOCHROME C OXIDOREDUCTASE QUINONE-BINDING SUBUNIT 2"/>
    <property type="match status" value="1"/>
</dbReference>
<feature type="transmembrane region" description="Helical" evidence="2">
    <location>
        <begin position="326"/>
        <end position="347"/>
    </location>
</feature>
<protein>
    <recommendedName>
        <fullName evidence="5">Quinol:cytochrome C oxidoreductase</fullName>
    </recommendedName>
</protein>
<proteinExistence type="predicted"/>
<name>A0A540VKC4_9CHLR</name>
<comment type="caution">
    <text evidence="3">The sequence shown here is derived from an EMBL/GenBank/DDBJ whole genome shotgun (WGS) entry which is preliminary data.</text>
</comment>
<feature type="transmembrane region" description="Helical" evidence="2">
    <location>
        <begin position="90"/>
        <end position="112"/>
    </location>
</feature>
<dbReference type="OrthoDB" id="140980at2"/>
<evidence type="ECO:0000256" key="1">
    <source>
        <dbReference type="SAM" id="MobiDB-lite"/>
    </source>
</evidence>
<accession>A0A540VKC4</accession>
<keyword evidence="2" id="KW-0472">Membrane</keyword>
<feature type="transmembrane region" description="Helical" evidence="2">
    <location>
        <begin position="204"/>
        <end position="229"/>
    </location>
</feature>
<feature type="transmembrane region" description="Helical" evidence="2">
    <location>
        <begin position="250"/>
        <end position="272"/>
    </location>
</feature>
<dbReference type="EMBL" id="VIGC01000004">
    <property type="protein sequence ID" value="TQE97218.1"/>
    <property type="molecule type" value="Genomic_DNA"/>
</dbReference>
<evidence type="ECO:0000256" key="2">
    <source>
        <dbReference type="SAM" id="Phobius"/>
    </source>
</evidence>
<evidence type="ECO:0008006" key="5">
    <source>
        <dbReference type="Google" id="ProtNLM"/>
    </source>
</evidence>
<keyword evidence="4" id="KW-1185">Reference proteome</keyword>
<feature type="transmembrane region" description="Helical" evidence="2">
    <location>
        <begin position="353"/>
        <end position="374"/>
    </location>
</feature>
<feature type="transmembrane region" description="Helical" evidence="2">
    <location>
        <begin position="181"/>
        <end position="198"/>
    </location>
</feature>
<keyword evidence="2" id="KW-0812">Transmembrane</keyword>
<feature type="region of interest" description="Disordered" evidence="1">
    <location>
        <begin position="389"/>
        <end position="415"/>
    </location>
</feature>
<dbReference type="AlphaFoldDB" id="A0A540VKC4"/>
<feature type="transmembrane region" description="Helical" evidence="2">
    <location>
        <begin position="47"/>
        <end position="70"/>
    </location>
</feature>
<feature type="transmembrane region" description="Helical" evidence="2">
    <location>
        <begin position="292"/>
        <end position="314"/>
    </location>
</feature>
<dbReference type="InParanoid" id="A0A540VKC4"/>
<sequence length="415" mass="46889">MERRAASDLTADPTFQRLRRQALATGGVGALLCLLGLWLAPDQFFQAYLFAYLFWLGITLGSLVWALIYYMTGGRWGFVIRNIVETTARLAVLMAVLFLPLYAGLGRLYAWARPETVAADPLLQHKQAYLNVPFFTGRSLFYFAIWIAVSLWINHQARRQEEEPDRAEAIGERLRRSSGPALALFGLTVTFAAIDWGMSLEPHWYSTIYGMVVAASQALTGLAFTLVVLQRLAHREPLARVLTPDHWDDLGKFFMAMTLLWAYLTFAEYLIIWSANLPEEVVHFLDRLEGGWQWVSALLLLGHFAVPFALLLSGRIRRSPEKLSRIAIWLLGMDLVYLYWLVIPAFYPGQFHLHWLHVVTPVAMGGIWLAVFLWQLAQRPLLPRFGPGAPAREQAGHGEARAGRKSQGRTAHGQS</sequence>
<gene>
    <name evidence="3" type="ORF">FKZ61_04160</name>
</gene>
<dbReference type="PANTHER" id="PTHR43044">
    <property type="match status" value="1"/>
</dbReference>
<dbReference type="RefSeq" id="WP_141608814.1">
    <property type="nucleotide sequence ID" value="NZ_VIGC02000004.1"/>
</dbReference>
<dbReference type="Proteomes" id="UP000317371">
    <property type="component" value="Unassembled WGS sequence"/>
</dbReference>
<keyword evidence="2" id="KW-1133">Transmembrane helix</keyword>
<evidence type="ECO:0000313" key="4">
    <source>
        <dbReference type="Proteomes" id="UP000317371"/>
    </source>
</evidence>
<feature type="transmembrane region" description="Helical" evidence="2">
    <location>
        <begin position="132"/>
        <end position="153"/>
    </location>
</feature>
<feature type="transmembrane region" description="Helical" evidence="2">
    <location>
        <begin position="21"/>
        <end position="41"/>
    </location>
</feature>